<dbReference type="GO" id="GO:0016020">
    <property type="term" value="C:membrane"/>
    <property type="evidence" value="ECO:0007669"/>
    <property type="project" value="TreeGrafter"/>
</dbReference>
<dbReference type="STRING" id="103372.F4X8B6"/>
<gene>
    <name evidence="2" type="ORF">G5I_14656</name>
</gene>
<evidence type="ECO:0000313" key="3">
    <source>
        <dbReference type="Proteomes" id="UP000007755"/>
    </source>
</evidence>
<dbReference type="eggNOG" id="KOG1471">
    <property type="taxonomic scope" value="Eukaryota"/>
</dbReference>
<protein>
    <submittedName>
        <fullName evidence="2">Retinaldehyde-binding protein 1-like protein 2</fullName>
    </submittedName>
</protein>
<dbReference type="OrthoDB" id="1434354at2759"/>
<organism evidence="3">
    <name type="scientific">Acromyrmex echinatior</name>
    <name type="common">Panamanian leafcutter ant</name>
    <name type="synonym">Acromyrmex octospinosus echinatior</name>
    <dbReference type="NCBI Taxonomy" id="103372"/>
    <lineage>
        <taxon>Eukaryota</taxon>
        <taxon>Metazoa</taxon>
        <taxon>Ecdysozoa</taxon>
        <taxon>Arthropoda</taxon>
        <taxon>Hexapoda</taxon>
        <taxon>Insecta</taxon>
        <taxon>Pterygota</taxon>
        <taxon>Neoptera</taxon>
        <taxon>Endopterygota</taxon>
        <taxon>Hymenoptera</taxon>
        <taxon>Apocrita</taxon>
        <taxon>Aculeata</taxon>
        <taxon>Formicoidea</taxon>
        <taxon>Formicidae</taxon>
        <taxon>Myrmicinae</taxon>
        <taxon>Acromyrmex</taxon>
    </lineage>
</organism>
<dbReference type="PANTHER" id="PTHR10174:SF213">
    <property type="entry name" value="CRAL-TRIO DOMAIN-CONTAINING PROTEIN"/>
    <property type="match status" value="1"/>
</dbReference>
<evidence type="ECO:0000313" key="2">
    <source>
        <dbReference type="EMBL" id="EGI57186.1"/>
    </source>
</evidence>
<keyword evidence="3" id="KW-1185">Reference proteome</keyword>
<dbReference type="InParanoid" id="F4X8B6"/>
<dbReference type="GO" id="GO:1902936">
    <property type="term" value="F:phosphatidylinositol bisphosphate binding"/>
    <property type="evidence" value="ECO:0007669"/>
    <property type="project" value="TreeGrafter"/>
</dbReference>
<proteinExistence type="predicted"/>
<dbReference type="PRINTS" id="PR00180">
    <property type="entry name" value="CRETINALDHBP"/>
</dbReference>
<reference evidence="2" key="1">
    <citation type="submission" date="2011-02" db="EMBL/GenBank/DDBJ databases">
        <title>The genome of the leaf-cutting ant Acromyrmex echinatior suggests key adaptations to social evolution and fungus farming.</title>
        <authorList>
            <person name="Nygaard S."/>
            <person name="Zhang G."/>
        </authorList>
    </citation>
    <scope>NUCLEOTIDE SEQUENCE</scope>
</reference>
<sequence>MGHSAIDADIESLYRRSPLYDLPLHHFSLTLVDLGEWKVVLLLFSPPGHASRRLDRSPACSRRAHDIIIGDGGGDRNVKGVRSTVPNMAAPPPWWPIPWKSSDLTKWFASRLHGGVAFTKDQSIRKRMRFGHTIEDSQKKYPEITDEILDNLQKWANDRGLPNIPKEQLALFTHSCYFDIEATRRCMNAYYSIRATTPELFNNRDSSLEHLQHSLRILEFAILPKPDQNGNWIFIHRLVDPRPSQYIFNDSLKLLFMSYDANLYTNGCSEGCILIVDMAKMRFGHLIKLSINNLRKSLEYVQEGMPMRLKGIYVVNAIWFVDKIIALMRPFMKQELFEMIHIYSGDISDLYSHISPECLPKDYGGELDCIANLHKAHCMKLDQLRNYFREEEALFRNYSPNNARAATKQIIPDATKNLKD</sequence>
<dbReference type="PANTHER" id="PTHR10174">
    <property type="entry name" value="ALPHA-TOCOPHEROL TRANSFER PROTEIN-RELATED"/>
    <property type="match status" value="1"/>
</dbReference>
<dbReference type="PROSITE" id="PS50191">
    <property type="entry name" value="CRAL_TRIO"/>
    <property type="match status" value="1"/>
</dbReference>
<dbReference type="InterPro" id="IPR036865">
    <property type="entry name" value="CRAL-TRIO_dom_sf"/>
</dbReference>
<name>F4X8B6_ACREC</name>
<accession>F4X8B6</accession>
<dbReference type="SUPFAM" id="SSF46938">
    <property type="entry name" value="CRAL/TRIO N-terminal domain"/>
    <property type="match status" value="1"/>
</dbReference>
<dbReference type="AlphaFoldDB" id="F4X8B6"/>
<dbReference type="SMART" id="SM00516">
    <property type="entry name" value="SEC14"/>
    <property type="match status" value="1"/>
</dbReference>
<dbReference type="Proteomes" id="UP000007755">
    <property type="component" value="Unassembled WGS sequence"/>
</dbReference>
<dbReference type="SUPFAM" id="SSF52087">
    <property type="entry name" value="CRAL/TRIO domain"/>
    <property type="match status" value="1"/>
</dbReference>
<evidence type="ECO:0000259" key="1">
    <source>
        <dbReference type="PROSITE" id="PS50191"/>
    </source>
</evidence>
<dbReference type="Pfam" id="PF00650">
    <property type="entry name" value="CRAL_TRIO"/>
    <property type="match status" value="1"/>
</dbReference>
<dbReference type="Gene3D" id="3.40.525.10">
    <property type="entry name" value="CRAL-TRIO lipid binding domain"/>
    <property type="match status" value="1"/>
</dbReference>
<dbReference type="CDD" id="cd00170">
    <property type="entry name" value="SEC14"/>
    <property type="match status" value="1"/>
</dbReference>
<dbReference type="InterPro" id="IPR001251">
    <property type="entry name" value="CRAL-TRIO_dom"/>
</dbReference>
<dbReference type="EMBL" id="GL888932">
    <property type="protein sequence ID" value="EGI57186.1"/>
    <property type="molecule type" value="Genomic_DNA"/>
</dbReference>
<feature type="domain" description="CRAL-TRIO" evidence="1">
    <location>
        <begin position="210"/>
        <end position="371"/>
    </location>
</feature>
<dbReference type="InterPro" id="IPR036273">
    <property type="entry name" value="CRAL/TRIO_N_dom_sf"/>
</dbReference>